<accession>A0AAD7FHL6</accession>
<organism evidence="1 2">
    <name type="scientific">Roridomyces roridus</name>
    <dbReference type="NCBI Taxonomy" id="1738132"/>
    <lineage>
        <taxon>Eukaryota</taxon>
        <taxon>Fungi</taxon>
        <taxon>Dikarya</taxon>
        <taxon>Basidiomycota</taxon>
        <taxon>Agaricomycotina</taxon>
        <taxon>Agaricomycetes</taxon>
        <taxon>Agaricomycetidae</taxon>
        <taxon>Agaricales</taxon>
        <taxon>Marasmiineae</taxon>
        <taxon>Mycenaceae</taxon>
        <taxon>Roridomyces</taxon>
    </lineage>
</organism>
<dbReference type="Proteomes" id="UP001221142">
    <property type="component" value="Unassembled WGS sequence"/>
</dbReference>
<reference evidence="1" key="1">
    <citation type="submission" date="2023-03" db="EMBL/GenBank/DDBJ databases">
        <title>Massive genome expansion in bonnet fungi (Mycena s.s.) driven by repeated elements and novel gene families across ecological guilds.</title>
        <authorList>
            <consortium name="Lawrence Berkeley National Laboratory"/>
            <person name="Harder C.B."/>
            <person name="Miyauchi S."/>
            <person name="Viragh M."/>
            <person name="Kuo A."/>
            <person name="Thoen E."/>
            <person name="Andreopoulos B."/>
            <person name="Lu D."/>
            <person name="Skrede I."/>
            <person name="Drula E."/>
            <person name="Henrissat B."/>
            <person name="Morin E."/>
            <person name="Kohler A."/>
            <person name="Barry K."/>
            <person name="LaButti K."/>
            <person name="Morin E."/>
            <person name="Salamov A."/>
            <person name="Lipzen A."/>
            <person name="Mereny Z."/>
            <person name="Hegedus B."/>
            <person name="Baldrian P."/>
            <person name="Stursova M."/>
            <person name="Weitz H."/>
            <person name="Taylor A."/>
            <person name="Grigoriev I.V."/>
            <person name="Nagy L.G."/>
            <person name="Martin F."/>
            <person name="Kauserud H."/>
        </authorList>
    </citation>
    <scope>NUCLEOTIDE SEQUENCE</scope>
    <source>
        <strain evidence="1">9284</strain>
    </source>
</reference>
<comment type="caution">
    <text evidence="1">The sequence shown here is derived from an EMBL/GenBank/DDBJ whole genome shotgun (WGS) entry which is preliminary data.</text>
</comment>
<evidence type="ECO:0000313" key="2">
    <source>
        <dbReference type="Proteomes" id="UP001221142"/>
    </source>
</evidence>
<dbReference type="AlphaFoldDB" id="A0AAD7FHL6"/>
<protein>
    <recommendedName>
        <fullName evidence="3">F-box domain-containing protein</fullName>
    </recommendedName>
</protein>
<keyword evidence="2" id="KW-1185">Reference proteome</keyword>
<dbReference type="SUPFAM" id="SSF52047">
    <property type="entry name" value="RNI-like"/>
    <property type="match status" value="1"/>
</dbReference>
<name>A0AAD7FHL6_9AGAR</name>
<proteinExistence type="predicted"/>
<evidence type="ECO:0000313" key="1">
    <source>
        <dbReference type="EMBL" id="KAJ7620972.1"/>
    </source>
</evidence>
<sequence>MPDRSVCLSSTMTDPPQQSRLANELLCKIADLCQVEDLLVLCRSNRQMSSICVRSIYRFITLDNPTQAIACCKTLLSSTEAAAAVRRFAIICDPNFALESISSALPVLRNLQSLDILSCRNILPAIPEAVFPRLQHCSLPCTPEIVPFLQRHDGLERIEVSPYGHQSGTFFRFESSIPPISMPRLLQFMGPVNVANSLIPGSCLFTLDLFWDSDPTITGFERLPSTYFQDKIPTVAQAEVAIFRNILTVWDHRILPPIAEYLPHLKELEFANPLGTASSDAEAYEFISAVGGILPSLPNLWELKIYNGAKFIDDGSTSSSSPDDETLNREFGIACTCLEQSRSLARILLPSRTSWLLVRGSKPVAFPSCPSPSDSTAKWFIKLIVADRARALSTTYTKLVRRLLGDETVRTVSRMMKDGDDNFTVKAGDLPNSRWSLSIGSNT</sequence>
<evidence type="ECO:0008006" key="3">
    <source>
        <dbReference type="Google" id="ProtNLM"/>
    </source>
</evidence>
<dbReference type="EMBL" id="JARKIF010000016">
    <property type="protein sequence ID" value="KAJ7620972.1"/>
    <property type="molecule type" value="Genomic_DNA"/>
</dbReference>
<gene>
    <name evidence="1" type="ORF">FB45DRAFT_132161</name>
</gene>